<name>A0AAV1WWZ7_LUPLU</name>
<dbReference type="AlphaFoldDB" id="A0AAV1WWZ7"/>
<accession>A0AAV1WWZ7</accession>
<evidence type="ECO:0000256" key="1">
    <source>
        <dbReference type="ARBA" id="ARBA00004613"/>
    </source>
</evidence>
<dbReference type="EMBL" id="CAXHTB010000010">
    <property type="protein sequence ID" value="CAL0313858.1"/>
    <property type="molecule type" value="Genomic_DNA"/>
</dbReference>
<evidence type="ECO:0000256" key="5">
    <source>
        <dbReference type="ARBA" id="ARBA00022729"/>
    </source>
</evidence>
<dbReference type="Proteomes" id="UP001497480">
    <property type="component" value="Unassembled WGS sequence"/>
</dbReference>
<evidence type="ECO:0000256" key="6">
    <source>
        <dbReference type="RuleBase" id="RU367044"/>
    </source>
</evidence>
<reference evidence="7 8" key="1">
    <citation type="submission" date="2024-03" db="EMBL/GenBank/DDBJ databases">
        <authorList>
            <person name="Martinez-Hernandez J."/>
        </authorList>
    </citation>
    <scope>NUCLEOTIDE SEQUENCE [LARGE SCALE GENOMIC DNA]</scope>
</reference>
<keyword evidence="8" id="KW-1185">Reference proteome</keyword>
<evidence type="ECO:0000256" key="4">
    <source>
        <dbReference type="ARBA" id="ARBA00022525"/>
    </source>
</evidence>
<evidence type="ECO:0000313" key="8">
    <source>
        <dbReference type="Proteomes" id="UP001497480"/>
    </source>
</evidence>
<dbReference type="Pfam" id="PF05938">
    <property type="entry name" value="Self-incomp_S1"/>
    <property type="match status" value="1"/>
</dbReference>
<comment type="similarity">
    <text evidence="2 6">Belongs to the plant self-incompatibility (S1) protein family.</text>
</comment>
<gene>
    <name evidence="7" type="ORF">LLUT_LOCUS14918</name>
</gene>
<protein>
    <recommendedName>
        <fullName evidence="6">S-protein homolog</fullName>
    </recommendedName>
</protein>
<feature type="chain" id="PRO_5043100743" description="S-protein homolog" evidence="6">
    <location>
        <begin position="29"/>
        <end position="134"/>
    </location>
</feature>
<keyword evidence="3 6" id="KW-0713">Self-incompatibility</keyword>
<evidence type="ECO:0000256" key="2">
    <source>
        <dbReference type="ARBA" id="ARBA00005581"/>
    </source>
</evidence>
<comment type="subcellular location">
    <subcellularLocation>
        <location evidence="1 6">Secreted</location>
    </subcellularLocation>
</comment>
<evidence type="ECO:0000256" key="3">
    <source>
        <dbReference type="ARBA" id="ARBA00022471"/>
    </source>
</evidence>
<organism evidence="7 8">
    <name type="scientific">Lupinus luteus</name>
    <name type="common">European yellow lupine</name>
    <dbReference type="NCBI Taxonomy" id="3873"/>
    <lineage>
        <taxon>Eukaryota</taxon>
        <taxon>Viridiplantae</taxon>
        <taxon>Streptophyta</taxon>
        <taxon>Embryophyta</taxon>
        <taxon>Tracheophyta</taxon>
        <taxon>Spermatophyta</taxon>
        <taxon>Magnoliopsida</taxon>
        <taxon>eudicotyledons</taxon>
        <taxon>Gunneridae</taxon>
        <taxon>Pentapetalae</taxon>
        <taxon>rosids</taxon>
        <taxon>fabids</taxon>
        <taxon>Fabales</taxon>
        <taxon>Fabaceae</taxon>
        <taxon>Papilionoideae</taxon>
        <taxon>50 kb inversion clade</taxon>
        <taxon>genistoids sensu lato</taxon>
        <taxon>core genistoids</taxon>
        <taxon>Genisteae</taxon>
        <taxon>Lupinus</taxon>
    </lineage>
</organism>
<evidence type="ECO:0000313" key="7">
    <source>
        <dbReference type="EMBL" id="CAL0313858.1"/>
    </source>
</evidence>
<dbReference type="PANTHER" id="PTHR31232:SF43">
    <property type="entry name" value="S-PROTEIN HOMOLOG 29-RELATED"/>
    <property type="match status" value="1"/>
</dbReference>
<dbReference type="InterPro" id="IPR010264">
    <property type="entry name" value="Self-incomp_S1"/>
</dbReference>
<keyword evidence="4 6" id="KW-0964">Secreted</keyword>
<proteinExistence type="inferred from homology"/>
<feature type="signal peptide" evidence="6">
    <location>
        <begin position="1"/>
        <end position="28"/>
    </location>
</feature>
<dbReference type="GO" id="GO:0005576">
    <property type="term" value="C:extracellular region"/>
    <property type="evidence" value="ECO:0007669"/>
    <property type="project" value="UniProtKB-SubCell"/>
</dbReference>
<comment type="caution">
    <text evidence="7">The sequence shown here is derived from an EMBL/GenBank/DDBJ whole genome shotgun (WGS) entry which is preliminary data.</text>
</comment>
<dbReference type="PANTHER" id="PTHR31232">
    <property type="match status" value="1"/>
</dbReference>
<keyword evidence="5 6" id="KW-0732">Signal</keyword>
<sequence>MITVGSSIDTLLFSLFLLVASLMALCEGRSVYIRNDLRNGDFISVHCQSEDKDLGVQGLNYQRELTFPIKAKIFKTTIYTCTLTWNGRLRRMDVFNSKWDGKLGKDLKWSIQDDRPCLLNFSTKKYDLCNYIYS</sequence>
<dbReference type="GO" id="GO:0060320">
    <property type="term" value="P:rejection of self pollen"/>
    <property type="evidence" value="ECO:0007669"/>
    <property type="project" value="UniProtKB-KW"/>
</dbReference>